<reference evidence="1" key="2">
    <citation type="journal article" date="2015" name="Fish Shellfish Immunol.">
        <title>Early steps in the European eel (Anguilla anguilla)-Vibrio vulnificus interaction in the gills: Role of the RtxA13 toxin.</title>
        <authorList>
            <person name="Callol A."/>
            <person name="Pajuelo D."/>
            <person name="Ebbesson L."/>
            <person name="Teles M."/>
            <person name="MacKenzie S."/>
            <person name="Amaro C."/>
        </authorList>
    </citation>
    <scope>NUCLEOTIDE SEQUENCE</scope>
</reference>
<sequence length="24" mass="2897">MFSKSKISFKLIYFTFTPARFFSC</sequence>
<dbReference type="EMBL" id="GBXM01039482">
    <property type="protein sequence ID" value="JAH69095.1"/>
    <property type="molecule type" value="Transcribed_RNA"/>
</dbReference>
<protein>
    <submittedName>
        <fullName evidence="1">Uncharacterized protein</fullName>
    </submittedName>
</protein>
<evidence type="ECO:0000313" key="1">
    <source>
        <dbReference type="EMBL" id="JAH69095.1"/>
    </source>
</evidence>
<dbReference type="AlphaFoldDB" id="A0A0E9UV63"/>
<accession>A0A0E9UV63</accession>
<reference evidence="1" key="1">
    <citation type="submission" date="2014-11" db="EMBL/GenBank/DDBJ databases">
        <authorList>
            <person name="Amaro Gonzalez C."/>
        </authorList>
    </citation>
    <scope>NUCLEOTIDE SEQUENCE</scope>
</reference>
<name>A0A0E9UV63_ANGAN</name>
<organism evidence="1">
    <name type="scientific">Anguilla anguilla</name>
    <name type="common">European freshwater eel</name>
    <name type="synonym">Muraena anguilla</name>
    <dbReference type="NCBI Taxonomy" id="7936"/>
    <lineage>
        <taxon>Eukaryota</taxon>
        <taxon>Metazoa</taxon>
        <taxon>Chordata</taxon>
        <taxon>Craniata</taxon>
        <taxon>Vertebrata</taxon>
        <taxon>Euteleostomi</taxon>
        <taxon>Actinopterygii</taxon>
        <taxon>Neopterygii</taxon>
        <taxon>Teleostei</taxon>
        <taxon>Anguilliformes</taxon>
        <taxon>Anguillidae</taxon>
        <taxon>Anguilla</taxon>
    </lineage>
</organism>
<proteinExistence type="predicted"/>